<dbReference type="OrthoDB" id="157221at2759"/>
<dbReference type="InterPro" id="IPR002347">
    <property type="entry name" value="SDR_fam"/>
</dbReference>
<evidence type="ECO:0000256" key="2">
    <source>
        <dbReference type="SAM" id="MobiDB-lite"/>
    </source>
</evidence>
<keyword evidence="1" id="KW-0560">Oxidoreductase</keyword>
<comment type="caution">
    <text evidence="4">The sequence shown here is derived from an EMBL/GenBank/DDBJ whole genome shotgun (WGS) entry which is preliminary data.</text>
</comment>
<keyword evidence="3" id="KW-1133">Transmembrane helix</keyword>
<evidence type="ECO:0000256" key="3">
    <source>
        <dbReference type="SAM" id="Phobius"/>
    </source>
</evidence>
<dbReference type="Proteomes" id="UP000019335">
    <property type="component" value="Chromosome 3"/>
</dbReference>
<sequence length="512" mass="55605">MPTLIPMRQMMPLSTDVSPLNVVCVGSGIAFLYAVLVGLWRWCTYEARTAETYLRLAALAAAPLLPLCMFVFTSHKSLEGCKWHLLLAALLLGWDAYVLHRIWRNFVVGPRFQSVDLHGKVAIVTGANTGIGRETSRFLAEMGAKVILACRSKDRAEEAIRAILWESGSKIKPSQLEFWPLDVSSLQSVGDFAAAFQEKAGHKGLDILINNAGVMLNERRLTSEGLEATLATNHFGHFLLTLLLFPELEKVSDGRVVNVSSSLHKVPRAFNFDDPLYESSAYSLFGAYGQSKLANVLFTFELQRRLEVLQSNEANKVGRKGERGGGDLAVRRVVTANAVHPGNVQTEVARNMPWYLYWGQRICSPILWCFSKNPAQGAYTSVHVATSPALRGIGGKFFVNCDVTGDVSAVARDPSVAGRLWAMSEEACGLTAATGDATVGSSSVNSGPRKKRKTNAPAGTMSNGDEARHTTPKTSLRNVRTGANGSKGTSPGVRRSARLRVGGRAERKIGSK</sequence>
<dbReference type="SUPFAM" id="SSF51735">
    <property type="entry name" value="NAD(P)-binding Rossmann-fold domains"/>
    <property type="match status" value="1"/>
</dbReference>
<gene>
    <name evidence="4" type="ORF">Naga_100024g27</name>
</gene>
<keyword evidence="3" id="KW-0812">Transmembrane</keyword>
<protein>
    <submittedName>
        <fullName evidence="4">Short-chain dehydrogenase</fullName>
    </submittedName>
</protein>
<dbReference type="PANTHER" id="PTHR43157:SF31">
    <property type="entry name" value="PHOSPHATIDYLINOSITOL-GLYCAN BIOSYNTHESIS CLASS F PROTEIN"/>
    <property type="match status" value="1"/>
</dbReference>
<evidence type="ECO:0000313" key="5">
    <source>
        <dbReference type="Proteomes" id="UP000019335"/>
    </source>
</evidence>
<feature type="compositionally biased region" description="Basic and acidic residues" evidence="2">
    <location>
        <begin position="503"/>
        <end position="512"/>
    </location>
</feature>
<dbReference type="PANTHER" id="PTHR43157">
    <property type="entry name" value="PHOSPHATIDYLINOSITOL-GLYCAN BIOSYNTHESIS CLASS F PROTEIN-RELATED"/>
    <property type="match status" value="1"/>
</dbReference>
<proteinExistence type="predicted"/>
<dbReference type="PRINTS" id="PR00080">
    <property type="entry name" value="SDRFAMILY"/>
</dbReference>
<dbReference type="CDD" id="cd05327">
    <property type="entry name" value="retinol-DH_like_SDR_c_like"/>
    <property type="match status" value="1"/>
</dbReference>
<evidence type="ECO:0000313" key="4">
    <source>
        <dbReference type="EMBL" id="EWM29101.1"/>
    </source>
</evidence>
<feature type="region of interest" description="Disordered" evidence="2">
    <location>
        <begin position="436"/>
        <end position="512"/>
    </location>
</feature>
<dbReference type="GO" id="GO:0016491">
    <property type="term" value="F:oxidoreductase activity"/>
    <property type="evidence" value="ECO:0007669"/>
    <property type="project" value="UniProtKB-KW"/>
</dbReference>
<reference evidence="4 5" key="1">
    <citation type="journal article" date="2014" name="Mol. Plant">
        <title>Chromosome Scale Genome Assembly and Transcriptome Profiling of Nannochloropsis gaditana in Nitrogen Depletion.</title>
        <authorList>
            <person name="Corteggiani Carpinelli E."/>
            <person name="Telatin A."/>
            <person name="Vitulo N."/>
            <person name="Forcato C."/>
            <person name="D'Angelo M."/>
            <person name="Schiavon R."/>
            <person name="Vezzi A."/>
            <person name="Giacometti G.M."/>
            <person name="Morosinotto T."/>
            <person name="Valle G."/>
        </authorList>
    </citation>
    <scope>NUCLEOTIDE SEQUENCE [LARGE SCALE GENOMIC DNA]</scope>
    <source>
        <strain evidence="4 5">B-31</strain>
    </source>
</reference>
<dbReference type="PRINTS" id="PR00081">
    <property type="entry name" value="GDHRDH"/>
</dbReference>
<dbReference type="AlphaFoldDB" id="W7U8G8"/>
<feature type="transmembrane region" description="Helical" evidence="3">
    <location>
        <begin position="84"/>
        <end position="103"/>
    </location>
</feature>
<dbReference type="InterPro" id="IPR036291">
    <property type="entry name" value="NAD(P)-bd_dom_sf"/>
</dbReference>
<organism evidence="4 5">
    <name type="scientific">Nannochloropsis gaditana</name>
    <dbReference type="NCBI Taxonomy" id="72520"/>
    <lineage>
        <taxon>Eukaryota</taxon>
        <taxon>Sar</taxon>
        <taxon>Stramenopiles</taxon>
        <taxon>Ochrophyta</taxon>
        <taxon>Eustigmatophyceae</taxon>
        <taxon>Eustigmatales</taxon>
        <taxon>Monodopsidaceae</taxon>
        <taxon>Nannochloropsis</taxon>
    </lineage>
</organism>
<dbReference type="EMBL" id="AZIL01000178">
    <property type="protein sequence ID" value="EWM29101.1"/>
    <property type="molecule type" value="Genomic_DNA"/>
</dbReference>
<keyword evidence="3" id="KW-0472">Membrane</keyword>
<accession>W7U8G8</accession>
<dbReference type="Gene3D" id="3.40.50.720">
    <property type="entry name" value="NAD(P)-binding Rossmann-like Domain"/>
    <property type="match status" value="1"/>
</dbReference>
<name>W7U8G8_9STRA</name>
<dbReference type="Pfam" id="PF00106">
    <property type="entry name" value="adh_short"/>
    <property type="match status" value="1"/>
</dbReference>
<feature type="transmembrane region" description="Helical" evidence="3">
    <location>
        <begin position="52"/>
        <end position="72"/>
    </location>
</feature>
<keyword evidence="5" id="KW-1185">Reference proteome</keyword>
<feature type="compositionally biased region" description="Polar residues" evidence="2">
    <location>
        <begin position="472"/>
        <end position="489"/>
    </location>
</feature>
<feature type="transmembrane region" description="Helical" evidence="3">
    <location>
        <begin position="20"/>
        <end position="40"/>
    </location>
</feature>
<evidence type="ECO:0000256" key="1">
    <source>
        <dbReference type="ARBA" id="ARBA00023002"/>
    </source>
</evidence>